<dbReference type="EMBL" id="QXGA01008100">
    <property type="protein sequence ID" value="KAE9058743.1"/>
    <property type="molecule type" value="Genomic_DNA"/>
</dbReference>
<sequence length="109" mass="12432">MNSITELSRYQPPKLDVQKPNIKAKLASRFFRAGIEQPLIRVREATRQFAAYHEAGDDTAMAPTTRSVSSSGWRGGRLERTRIARRRVQLKHTLSKTAEKLKPQQKPFA</sequence>
<dbReference type="Proteomes" id="UP000440732">
    <property type="component" value="Unassembled WGS sequence"/>
</dbReference>
<proteinExistence type="predicted"/>
<comment type="caution">
    <text evidence="2">The sequence shown here is derived from an EMBL/GenBank/DDBJ whole genome shotgun (WGS) entry which is preliminary data.</text>
</comment>
<reference evidence="2 3" key="1">
    <citation type="submission" date="2018-08" db="EMBL/GenBank/DDBJ databases">
        <title>Genomic investigation of the strawberry pathogen Phytophthora fragariae indicates pathogenicity is determined by transcriptional variation in three key races.</title>
        <authorList>
            <person name="Adams T.M."/>
            <person name="Armitage A.D."/>
            <person name="Sobczyk M.K."/>
            <person name="Bates H.J."/>
            <person name="Dunwell J.M."/>
            <person name="Nellist C.F."/>
            <person name="Harrison R.J."/>
        </authorList>
    </citation>
    <scope>NUCLEOTIDE SEQUENCE [LARGE SCALE GENOMIC DNA]</scope>
    <source>
        <strain evidence="2 3">NOV-5</strain>
    </source>
</reference>
<feature type="non-terminal residue" evidence="2">
    <location>
        <position position="109"/>
    </location>
</feature>
<evidence type="ECO:0000313" key="2">
    <source>
        <dbReference type="EMBL" id="KAE9058743.1"/>
    </source>
</evidence>
<organism evidence="2 3">
    <name type="scientific">Phytophthora fragariae</name>
    <dbReference type="NCBI Taxonomy" id="53985"/>
    <lineage>
        <taxon>Eukaryota</taxon>
        <taxon>Sar</taxon>
        <taxon>Stramenopiles</taxon>
        <taxon>Oomycota</taxon>
        <taxon>Peronosporomycetes</taxon>
        <taxon>Peronosporales</taxon>
        <taxon>Peronosporaceae</taxon>
        <taxon>Phytophthora</taxon>
    </lineage>
</organism>
<dbReference type="AlphaFoldDB" id="A0A6A3PEC6"/>
<accession>A0A6A3PEC6</accession>
<name>A0A6A3PEC6_9STRA</name>
<feature type="region of interest" description="Disordered" evidence="1">
    <location>
        <begin position="56"/>
        <end position="82"/>
    </location>
</feature>
<evidence type="ECO:0000256" key="1">
    <source>
        <dbReference type="SAM" id="MobiDB-lite"/>
    </source>
</evidence>
<protein>
    <submittedName>
        <fullName evidence="2">Uncharacterized protein</fullName>
    </submittedName>
</protein>
<evidence type="ECO:0000313" key="3">
    <source>
        <dbReference type="Proteomes" id="UP000440732"/>
    </source>
</evidence>
<gene>
    <name evidence="2" type="ORF">PF006_g32066</name>
</gene>